<evidence type="ECO:0000256" key="1">
    <source>
        <dbReference type="ARBA" id="ARBA00009003"/>
    </source>
</evidence>
<evidence type="ECO:0000313" key="4">
    <source>
        <dbReference type="Proteomes" id="UP001243330"/>
    </source>
</evidence>
<gene>
    <name evidence="3" type="ORF">CCHR01_12874</name>
</gene>
<dbReference type="InterPro" id="IPR029044">
    <property type="entry name" value="Nucleotide-diphossugar_trans"/>
</dbReference>
<accession>A0AAD9AAF8</accession>
<keyword evidence="2" id="KW-0472">Membrane</keyword>
<feature type="transmembrane region" description="Helical" evidence="2">
    <location>
        <begin position="12"/>
        <end position="33"/>
    </location>
</feature>
<comment type="similarity">
    <text evidence="1">Belongs to the glycosyltransferase 32 family.</text>
</comment>
<dbReference type="AlphaFoldDB" id="A0AAD9AAF8"/>
<dbReference type="EMBL" id="JAQOWY010000309">
    <property type="protein sequence ID" value="KAK1844481.1"/>
    <property type="molecule type" value="Genomic_DNA"/>
</dbReference>
<dbReference type="Gene3D" id="3.90.550.20">
    <property type="match status" value="1"/>
</dbReference>
<proteinExistence type="inferred from homology"/>
<dbReference type="GO" id="GO:0016740">
    <property type="term" value="F:transferase activity"/>
    <property type="evidence" value="ECO:0007669"/>
    <property type="project" value="UniProtKB-KW"/>
</dbReference>
<comment type="caution">
    <text evidence="3">The sequence shown here is derived from an EMBL/GenBank/DDBJ whole genome shotgun (WGS) entry which is preliminary data.</text>
</comment>
<keyword evidence="4" id="KW-1185">Reference proteome</keyword>
<dbReference type="SUPFAM" id="SSF53448">
    <property type="entry name" value="Nucleotide-diphospho-sugar transferases"/>
    <property type="match status" value="1"/>
</dbReference>
<organism evidence="3 4">
    <name type="scientific">Colletotrichum chrysophilum</name>
    <dbReference type="NCBI Taxonomy" id="1836956"/>
    <lineage>
        <taxon>Eukaryota</taxon>
        <taxon>Fungi</taxon>
        <taxon>Dikarya</taxon>
        <taxon>Ascomycota</taxon>
        <taxon>Pezizomycotina</taxon>
        <taxon>Sordariomycetes</taxon>
        <taxon>Hypocreomycetidae</taxon>
        <taxon>Glomerellales</taxon>
        <taxon>Glomerellaceae</taxon>
        <taxon>Colletotrichum</taxon>
        <taxon>Colletotrichum gloeosporioides species complex</taxon>
    </lineage>
</organism>
<evidence type="ECO:0000256" key="2">
    <source>
        <dbReference type="SAM" id="Phobius"/>
    </source>
</evidence>
<evidence type="ECO:0000313" key="3">
    <source>
        <dbReference type="EMBL" id="KAK1844481.1"/>
    </source>
</evidence>
<protein>
    <submittedName>
        <fullName evidence="3">Glycosyl transferase</fullName>
    </submittedName>
</protein>
<name>A0AAD9AAF8_9PEZI</name>
<keyword evidence="3" id="KW-0808">Transferase</keyword>
<dbReference type="PANTHER" id="PTHR46830:SF2">
    <property type="entry name" value="ALPHA-1,4-N-ACETYLGLUCOSAMINYLTRANSFERASE"/>
    <property type="match status" value="1"/>
</dbReference>
<sequence length="367" mass="41874">MWSSSLFRGPPIPRAVLPILFTLSFISISLIIMKMRSNTSLNFTSKILRGKDEIPNQVHFVWALYDIDSELEFAFEQYLSMYSAWFYLKPHTIYLHTNAKEAQIDRARNGSSGKWAARIFSMPGLQVKWIEAPRKTNKGVKLAYKEHISDFMRVKAVHEYGGVYIDFDVQVLRDVAALRKSGFTAVGGRQIDQNLNSGTFMSKKGAKMTKLWMENMHKVYNGGWTTHSNWCLTRVAESLVREPGEVLILDSKAFAPVGWNPEDAIELFGLHNETLELDMDAGLTASADDGEVKIDWTPIKSSWPLDWTATYFLHAFTPDWNVIPVERFHGVTPHYVLSRQSNYALATYPVVKHMYINGLVTMEDGEY</sequence>
<dbReference type="GO" id="GO:1901135">
    <property type="term" value="P:carbohydrate derivative metabolic process"/>
    <property type="evidence" value="ECO:0007669"/>
    <property type="project" value="UniProtKB-ARBA"/>
</dbReference>
<dbReference type="PANTHER" id="PTHR46830">
    <property type="entry name" value="TRANSFERASE, PUTATIVE-RELATED"/>
    <property type="match status" value="1"/>
</dbReference>
<dbReference type="InterPro" id="IPR007577">
    <property type="entry name" value="GlycoTrfase_DXD_sugar-bd_CS"/>
</dbReference>
<reference evidence="3" key="1">
    <citation type="submission" date="2023-01" db="EMBL/GenBank/DDBJ databases">
        <title>Colletotrichum chrysophilum M932 genome sequence.</title>
        <authorList>
            <person name="Baroncelli R."/>
        </authorList>
    </citation>
    <scope>NUCLEOTIDE SEQUENCE</scope>
    <source>
        <strain evidence="3">M932</strain>
    </source>
</reference>
<keyword evidence="2" id="KW-1133">Transmembrane helix</keyword>
<dbReference type="Pfam" id="PF04488">
    <property type="entry name" value="Gly_transf_sug"/>
    <property type="match status" value="1"/>
</dbReference>
<keyword evidence="2" id="KW-0812">Transmembrane</keyword>
<dbReference type="Proteomes" id="UP001243330">
    <property type="component" value="Unassembled WGS sequence"/>
</dbReference>